<keyword evidence="2" id="KW-1185">Reference proteome</keyword>
<evidence type="ECO:0000313" key="3">
    <source>
        <dbReference type="RefSeq" id="XP_030986725.1"/>
    </source>
</evidence>
<feature type="chain" id="PRO_5028012471" evidence="1">
    <location>
        <begin position="20"/>
        <end position="96"/>
    </location>
</feature>
<dbReference type="AlphaFoldDB" id="A0A6P8BHQ7"/>
<reference evidence="3" key="3">
    <citation type="submission" date="2025-08" db="UniProtKB">
        <authorList>
            <consortium name="RefSeq"/>
        </authorList>
    </citation>
    <scope>IDENTIFICATION</scope>
    <source>
        <strain evidence="3">NI907</strain>
    </source>
</reference>
<evidence type="ECO:0000256" key="1">
    <source>
        <dbReference type="SAM" id="SignalP"/>
    </source>
</evidence>
<accession>A0A6P8BHQ7</accession>
<dbReference type="Proteomes" id="UP000515153">
    <property type="component" value="Unplaced"/>
</dbReference>
<feature type="signal peptide" evidence="1">
    <location>
        <begin position="1"/>
        <end position="19"/>
    </location>
</feature>
<sequence>MHFKTIAFPLGLFALHASARPQCKVELGGKSLIYYNHWDLLFPERYVTPGESGEIKTAYYTLAFHTSEDCNKVTYEFVKGGIADIEWKLTSTLVEA</sequence>
<keyword evidence="1" id="KW-0732">Signal</keyword>
<evidence type="ECO:0000313" key="2">
    <source>
        <dbReference type="Proteomes" id="UP000515153"/>
    </source>
</evidence>
<reference evidence="3" key="1">
    <citation type="journal article" date="2019" name="Mol. Biol. Evol.">
        <title>Blast fungal genomes show frequent chromosomal changes, gene gains and losses, and effector gene turnover.</title>
        <authorList>
            <person name="Gomez Luciano L.B."/>
            <person name="Jason Tsai I."/>
            <person name="Chuma I."/>
            <person name="Tosa Y."/>
            <person name="Chen Y.H."/>
            <person name="Li J.Y."/>
            <person name="Li M.Y."/>
            <person name="Jade Lu M.Y."/>
            <person name="Nakayashiki H."/>
            <person name="Li W.H."/>
        </authorList>
    </citation>
    <scope>NUCLEOTIDE SEQUENCE</scope>
    <source>
        <strain evidence="3">NI907</strain>
    </source>
</reference>
<reference evidence="3" key="2">
    <citation type="submission" date="2019-10" db="EMBL/GenBank/DDBJ databases">
        <authorList>
            <consortium name="NCBI Genome Project"/>
        </authorList>
    </citation>
    <scope>NUCLEOTIDE SEQUENCE</scope>
    <source>
        <strain evidence="3">NI907</strain>
    </source>
</reference>
<dbReference type="GeneID" id="41955170"/>
<organism evidence="2 3">
    <name type="scientific">Pyricularia grisea</name>
    <name type="common">Crabgrass-specific blast fungus</name>
    <name type="synonym">Magnaporthe grisea</name>
    <dbReference type="NCBI Taxonomy" id="148305"/>
    <lineage>
        <taxon>Eukaryota</taxon>
        <taxon>Fungi</taxon>
        <taxon>Dikarya</taxon>
        <taxon>Ascomycota</taxon>
        <taxon>Pezizomycotina</taxon>
        <taxon>Sordariomycetes</taxon>
        <taxon>Sordariomycetidae</taxon>
        <taxon>Magnaporthales</taxon>
        <taxon>Pyriculariaceae</taxon>
        <taxon>Pyricularia</taxon>
    </lineage>
</organism>
<protein>
    <submittedName>
        <fullName evidence="3">Uncharacterized protein</fullName>
    </submittedName>
</protein>
<gene>
    <name evidence="3" type="ORF">PgNI_00173</name>
</gene>
<dbReference type="RefSeq" id="XP_030986725.1">
    <property type="nucleotide sequence ID" value="XM_031120256.1"/>
</dbReference>
<proteinExistence type="predicted"/>
<dbReference type="KEGG" id="pgri:PgNI_00173"/>
<name>A0A6P8BHQ7_PYRGI</name>